<sequence length="173" mass="17309">MWALGALFAALVIGAIMLGQSGALSNLGYTASGTEVAAAQTKTIADSIKQVLGGAGGAGVANFTGLSNSLAIKLGSVPSNMTNGDGQTITGAWSSAISITGSGDGNTFYVLWQAVPSTSCAKLAVSQSVNGVLINGNWVARTVSNFPASVAALCNQGVNSFSSVSFSFVMNYN</sequence>
<keyword evidence="3" id="KW-1185">Reference proteome</keyword>
<feature type="domain" description="Type 4 secretion system PilS N-terminal" evidence="1">
    <location>
        <begin position="39"/>
        <end position="159"/>
    </location>
</feature>
<gene>
    <name evidence="2" type="ORF">HW542_15100</name>
</gene>
<evidence type="ECO:0000313" key="2">
    <source>
        <dbReference type="EMBL" id="NVN48125.1"/>
    </source>
</evidence>
<dbReference type="EMBL" id="JABXXV010000010">
    <property type="protein sequence ID" value="NVN48125.1"/>
    <property type="molecule type" value="Genomic_DNA"/>
</dbReference>
<dbReference type="Pfam" id="PF08805">
    <property type="entry name" value="PilS"/>
    <property type="match status" value="1"/>
</dbReference>
<evidence type="ECO:0000259" key="1">
    <source>
        <dbReference type="Pfam" id="PF08805"/>
    </source>
</evidence>
<dbReference type="Gene3D" id="3.30.1690.10">
    <property type="entry name" value="TcpA-like pilin"/>
    <property type="match status" value="1"/>
</dbReference>
<organism evidence="2 3">
    <name type="scientific">Asaia spathodeae</name>
    <dbReference type="NCBI Taxonomy" id="657016"/>
    <lineage>
        <taxon>Bacteria</taxon>
        <taxon>Pseudomonadati</taxon>
        <taxon>Pseudomonadota</taxon>
        <taxon>Alphaproteobacteria</taxon>
        <taxon>Acetobacterales</taxon>
        <taxon>Acetobacteraceae</taxon>
        <taxon>Asaia</taxon>
    </lineage>
</organism>
<comment type="caution">
    <text evidence="2">The sequence shown here is derived from an EMBL/GenBank/DDBJ whole genome shotgun (WGS) entry which is preliminary data.</text>
</comment>
<proteinExistence type="predicted"/>
<evidence type="ECO:0000313" key="3">
    <source>
        <dbReference type="Proteomes" id="UP001516351"/>
    </source>
</evidence>
<protein>
    <recommendedName>
        <fullName evidence="1">Type 4 secretion system PilS N-terminal domain-containing protein</fullName>
    </recommendedName>
</protein>
<dbReference type="InterPro" id="IPR045584">
    <property type="entry name" value="Pilin-like"/>
</dbReference>
<dbReference type="RefSeq" id="WP_267312072.1">
    <property type="nucleotide sequence ID" value="NZ_JABXXU010000010.1"/>
</dbReference>
<accession>A0ABX2P9B7</accession>
<dbReference type="SUPFAM" id="SSF54523">
    <property type="entry name" value="Pili subunits"/>
    <property type="match status" value="1"/>
</dbReference>
<name>A0ABX2P9B7_9PROT</name>
<dbReference type="InterPro" id="IPR014911">
    <property type="entry name" value="PilS_N"/>
</dbReference>
<dbReference type="Proteomes" id="UP001516351">
    <property type="component" value="Unassembled WGS sequence"/>
</dbReference>
<reference evidence="2 3" key="1">
    <citation type="submission" date="2020-06" db="EMBL/GenBank/DDBJ databases">
        <title>Synonyms of Asaia species.</title>
        <authorList>
            <person name="Sombolestani A."/>
        </authorList>
    </citation>
    <scope>NUCLEOTIDE SEQUENCE [LARGE SCALE GENOMIC DNA]</scope>
    <source>
        <strain evidence="2 3">LMG 27047</strain>
    </source>
</reference>